<dbReference type="STRING" id="128944.AWM75_02560"/>
<sequence>MAKALSIEKLVEDMLTDKKIPYQKSELKGEQVAYSGGYQLTADQVLPFNIVVRPFQPGVRSTEAQITYRQLLQVKDPNLADQARQTINRLNQGPSAYYNVILTDTGEVFMRHLTRVAEDVESLYEILTFGSTIAREIAPILAKEINNQDMTVISR</sequence>
<dbReference type="Proteomes" id="UP000062260">
    <property type="component" value="Chromosome"/>
</dbReference>
<gene>
    <name evidence="1" type="ORF">AWM75_02560</name>
</gene>
<evidence type="ECO:0000313" key="2">
    <source>
        <dbReference type="Proteomes" id="UP000062260"/>
    </source>
</evidence>
<organism evidence="1 2">
    <name type="scientific">Aerococcus urinaehominis</name>
    <dbReference type="NCBI Taxonomy" id="128944"/>
    <lineage>
        <taxon>Bacteria</taxon>
        <taxon>Bacillati</taxon>
        <taxon>Bacillota</taxon>
        <taxon>Bacilli</taxon>
        <taxon>Lactobacillales</taxon>
        <taxon>Aerococcaceae</taxon>
        <taxon>Aerococcus</taxon>
    </lineage>
</organism>
<keyword evidence="2" id="KW-1185">Reference proteome</keyword>
<dbReference type="AlphaFoldDB" id="A0A0X8FKV5"/>
<dbReference type="KEGG" id="auh:AWM75_02560"/>
<protein>
    <submittedName>
        <fullName evidence="1">Uncharacterized protein</fullName>
    </submittedName>
</protein>
<name>A0A0X8FKV5_9LACT</name>
<accession>A0A0X8FKV5</accession>
<dbReference type="RefSeq" id="WP_067977859.1">
    <property type="nucleotide sequence ID" value="NZ_CP014163.1"/>
</dbReference>
<proteinExistence type="predicted"/>
<dbReference type="OrthoDB" id="2156382at2"/>
<reference evidence="2" key="2">
    <citation type="submission" date="2016-01" db="EMBL/GenBank/DDBJ databases">
        <title>Six Aerococcus type strain genome sequencing and assembly using PacBio and Illumina Hiseq.</title>
        <authorList>
            <person name="Carkaci D."/>
            <person name="Dargis R."/>
            <person name="Nielsen X.C."/>
            <person name="Skovgaard O."/>
            <person name="Fuursted K."/>
            <person name="Christensen J.J."/>
        </authorList>
    </citation>
    <scope>NUCLEOTIDE SEQUENCE [LARGE SCALE GENOMIC DNA]</scope>
    <source>
        <strain evidence="2">CCUG42038B</strain>
    </source>
</reference>
<dbReference type="EMBL" id="CP014163">
    <property type="protein sequence ID" value="AMB98944.1"/>
    <property type="molecule type" value="Genomic_DNA"/>
</dbReference>
<reference evidence="1 2" key="1">
    <citation type="journal article" date="2016" name="Genome Announc.">
        <title>Complete Genome Sequences of Aerococcus christensenii CCUG 28831T, Aerococcus sanguinicola CCUG 43001T, Aerococcus urinae CCUG 36881T, Aerococcus urinaeequi CCUG 28094T, Aerococcus urinaehominis CCUG 42038 BT, and Aerococcus viridans CCUG 4311T.</title>
        <authorList>
            <person name="Carkaci D."/>
            <person name="Dargis R."/>
            <person name="Nielsen X.C."/>
            <person name="Skovgaard O."/>
            <person name="Fuursted K."/>
            <person name="Christensen J.J."/>
        </authorList>
    </citation>
    <scope>NUCLEOTIDE SEQUENCE [LARGE SCALE GENOMIC DNA]</scope>
    <source>
        <strain evidence="1 2">CCUG42038B</strain>
    </source>
</reference>
<evidence type="ECO:0000313" key="1">
    <source>
        <dbReference type="EMBL" id="AMB98944.1"/>
    </source>
</evidence>